<dbReference type="Gene3D" id="1.20.1250.20">
    <property type="entry name" value="MFS general substrate transporter like domains"/>
    <property type="match status" value="2"/>
</dbReference>
<dbReference type="RefSeq" id="XP_046016663.1">
    <property type="nucleotide sequence ID" value="XM_046162445.1"/>
</dbReference>
<evidence type="ECO:0000259" key="5">
    <source>
        <dbReference type="PROSITE" id="PS50850"/>
    </source>
</evidence>
<feature type="transmembrane region" description="Helical" evidence="4">
    <location>
        <begin position="285"/>
        <end position="307"/>
    </location>
</feature>
<keyword evidence="7" id="KW-1185">Reference proteome</keyword>
<feature type="transmembrane region" description="Helical" evidence="4">
    <location>
        <begin position="350"/>
        <end position="370"/>
    </location>
</feature>
<gene>
    <name evidence="6" type="ORF">B0I36DRAFT_428154</name>
</gene>
<dbReference type="Proteomes" id="UP000756346">
    <property type="component" value="Unassembled WGS sequence"/>
</dbReference>
<dbReference type="AlphaFoldDB" id="A0A9P9BTZ4"/>
<dbReference type="EMBL" id="JAGTJQ010000002">
    <property type="protein sequence ID" value="KAH7037542.1"/>
    <property type="molecule type" value="Genomic_DNA"/>
</dbReference>
<feature type="transmembrane region" description="Helical" evidence="4">
    <location>
        <begin position="440"/>
        <end position="462"/>
    </location>
</feature>
<keyword evidence="4" id="KW-1133">Transmembrane helix</keyword>
<feature type="compositionally biased region" description="Polar residues" evidence="3">
    <location>
        <begin position="26"/>
        <end position="46"/>
    </location>
</feature>
<evidence type="ECO:0000256" key="2">
    <source>
        <dbReference type="ARBA" id="ARBA00006727"/>
    </source>
</evidence>
<dbReference type="SUPFAM" id="SSF103473">
    <property type="entry name" value="MFS general substrate transporter"/>
    <property type="match status" value="1"/>
</dbReference>
<feature type="transmembrane region" description="Helical" evidence="4">
    <location>
        <begin position="319"/>
        <end position="338"/>
    </location>
</feature>
<dbReference type="PANTHER" id="PTHR11360">
    <property type="entry name" value="MONOCARBOXYLATE TRANSPORTER"/>
    <property type="match status" value="1"/>
</dbReference>
<organism evidence="6 7">
    <name type="scientific">Microdochium trichocladiopsis</name>
    <dbReference type="NCBI Taxonomy" id="1682393"/>
    <lineage>
        <taxon>Eukaryota</taxon>
        <taxon>Fungi</taxon>
        <taxon>Dikarya</taxon>
        <taxon>Ascomycota</taxon>
        <taxon>Pezizomycotina</taxon>
        <taxon>Sordariomycetes</taxon>
        <taxon>Xylariomycetidae</taxon>
        <taxon>Xylariales</taxon>
        <taxon>Microdochiaceae</taxon>
        <taxon>Microdochium</taxon>
    </lineage>
</organism>
<feature type="region of interest" description="Disordered" evidence="3">
    <location>
        <begin position="1"/>
        <end position="70"/>
    </location>
</feature>
<feature type="transmembrane region" description="Helical" evidence="4">
    <location>
        <begin position="82"/>
        <end position="110"/>
    </location>
</feature>
<sequence>MHEKRDSIDGPGQRPLAESACEPATAQCQKGTNDVQDLASSPSQLLTVEAGAPPPPPLDDKSDSGVDNYVKDETYPEGGLEAWLVVFGAWCGLFASLGLMNCIGTLQSYVAEHQLSSYSEGAIGWIFSIFTAVSFGCGVYIGPLFDKYGPRWLLACGSLFLIAGLMATSACTQYWHFILAFSILTGVGVALLFTPSVAAIGHFFLRRRGFASGIGTTAGGIGGIAFPLILTQLFAKLQWGWSVRIMGFMIIFFLVVANVLVKKRLPAPKNASPHPDFRILKDKTFGLFTFSVFMLEFGLFIPVAYLPNYGLAQGFSREFSTGIILAIFNTGSVIGRVIPGYLADLVGPYNSNLGSLCISIFASFVVWLPFGHTVPGLSVFAFLFGFASGNNISVAPVCIGRLCRTQEYGRYYATAYVVAAVGCLIGIPIGGAIVSASGGQYQGVILCTGLSQTVAFISCYCAKGFKVGWHPLTKF</sequence>
<dbReference type="GO" id="GO:0022857">
    <property type="term" value="F:transmembrane transporter activity"/>
    <property type="evidence" value="ECO:0007669"/>
    <property type="project" value="InterPro"/>
</dbReference>
<accession>A0A9P9BTZ4</accession>
<dbReference type="PROSITE" id="PS50850">
    <property type="entry name" value="MFS"/>
    <property type="match status" value="1"/>
</dbReference>
<dbReference type="InterPro" id="IPR020846">
    <property type="entry name" value="MFS_dom"/>
</dbReference>
<feature type="transmembrane region" description="Helical" evidence="4">
    <location>
        <begin position="181"/>
        <end position="205"/>
    </location>
</feature>
<keyword evidence="4" id="KW-0472">Membrane</keyword>
<dbReference type="InterPro" id="IPR036259">
    <property type="entry name" value="MFS_trans_sf"/>
</dbReference>
<comment type="caution">
    <text evidence="6">The sequence shown here is derived from an EMBL/GenBank/DDBJ whole genome shotgun (WGS) entry which is preliminary data.</text>
</comment>
<dbReference type="GeneID" id="70191991"/>
<proteinExistence type="inferred from homology"/>
<feature type="domain" description="Major facilitator superfamily (MFS) profile" evidence="5">
    <location>
        <begin position="284"/>
        <end position="475"/>
    </location>
</feature>
<comment type="subcellular location">
    <subcellularLocation>
        <location evidence="1">Membrane</location>
        <topology evidence="1">Multi-pass membrane protein</topology>
    </subcellularLocation>
</comment>
<dbReference type="InterPro" id="IPR011701">
    <property type="entry name" value="MFS"/>
</dbReference>
<dbReference type="OrthoDB" id="410267at2759"/>
<feature type="transmembrane region" description="Helical" evidence="4">
    <location>
        <begin position="122"/>
        <end position="145"/>
    </location>
</feature>
<name>A0A9P9BTZ4_9PEZI</name>
<dbReference type="CDD" id="cd17352">
    <property type="entry name" value="MFS_MCT_SLC16"/>
    <property type="match status" value="1"/>
</dbReference>
<dbReference type="InterPro" id="IPR050327">
    <property type="entry name" value="Proton-linked_MCT"/>
</dbReference>
<comment type="similarity">
    <text evidence="2">Belongs to the major facilitator superfamily. Monocarboxylate porter (TC 2.A.1.13) family.</text>
</comment>
<dbReference type="Pfam" id="PF07690">
    <property type="entry name" value="MFS_1"/>
    <property type="match status" value="1"/>
</dbReference>
<evidence type="ECO:0000256" key="1">
    <source>
        <dbReference type="ARBA" id="ARBA00004141"/>
    </source>
</evidence>
<feature type="transmembrane region" description="Helical" evidence="4">
    <location>
        <begin position="411"/>
        <end position="434"/>
    </location>
</feature>
<evidence type="ECO:0000313" key="7">
    <source>
        <dbReference type="Proteomes" id="UP000756346"/>
    </source>
</evidence>
<feature type="compositionally biased region" description="Basic and acidic residues" evidence="3">
    <location>
        <begin position="58"/>
        <end position="70"/>
    </location>
</feature>
<feature type="transmembrane region" description="Helical" evidence="4">
    <location>
        <begin position="217"/>
        <end position="235"/>
    </location>
</feature>
<feature type="transmembrane region" description="Helical" evidence="4">
    <location>
        <begin position="152"/>
        <end position="175"/>
    </location>
</feature>
<dbReference type="GO" id="GO:0016020">
    <property type="term" value="C:membrane"/>
    <property type="evidence" value="ECO:0007669"/>
    <property type="project" value="UniProtKB-SubCell"/>
</dbReference>
<keyword evidence="4" id="KW-0812">Transmembrane</keyword>
<feature type="transmembrane region" description="Helical" evidence="4">
    <location>
        <begin position="376"/>
        <end position="399"/>
    </location>
</feature>
<protein>
    <submittedName>
        <fullName evidence="6">Major facilitator superfamily domain-containing protein</fullName>
    </submittedName>
</protein>
<feature type="transmembrane region" description="Helical" evidence="4">
    <location>
        <begin position="241"/>
        <end position="261"/>
    </location>
</feature>
<evidence type="ECO:0000256" key="4">
    <source>
        <dbReference type="SAM" id="Phobius"/>
    </source>
</evidence>
<evidence type="ECO:0000256" key="3">
    <source>
        <dbReference type="SAM" id="MobiDB-lite"/>
    </source>
</evidence>
<reference evidence="6" key="1">
    <citation type="journal article" date="2021" name="Nat. Commun.">
        <title>Genetic determinants of endophytism in the Arabidopsis root mycobiome.</title>
        <authorList>
            <person name="Mesny F."/>
            <person name="Miyauchi S."/>
            <person name="Thiergart T."/>
            <person name="Pickel B."/>
            <person name="Atanasova L."/>
            <person name="Karlsson M."/>
            <person name="Huettel B."/>
            <person name="Barry K.W."/>
            <person name="Haridas S."/>
            <person name="Chen C."/>
            <person name="Bauer D."/>
            <person name="Andreopoulos W."/>
            <person name="Pangilinan J."/>
            <person name="LaButti K."/>
            <person name="Riley R."/>
            <person name="Lipzen A."/>
            <person name="Clum A."/>
            <person name="Drula E."/>
            <person name="Henrissat B."/>
            <person name="Kohler A."/>
            <person name="Grigoriev I.V."/>
            <person name="Martin F.M."/>
            <person name="Hacquard S."/>
        </authorList>
    </citation>
    <scope>NUCLEOTIDE SEQUENCE</scope>
    <source>
        <strain evidence="6">MPI-CAGE-CH-0230</strain>
    </source>
</reference>
<evidence type="ECO:0000313" key="6">
    <source>
        <dbReference type="EMBL" id="KAH7037542.1"/>
    </source>
</evidence>
<dbReference type="PANTHER" id="PTHR11360:SF230">
    <property type="entry name" value="MONOCARBOXYLATE TRANSPORTER, PUTATIVE (AFU_ORTHOLOGUE AFUA_2G12790)-RELATED"/>
    <property type="match status" value="1"/>
</dbReference>